<feature type="region of interest" description="Disordered" evidence="1">
    <location>
        <begin position="83"/>
        <end position="105"/>
    </location>
</feature>
<proteinExistence type="predicted"/>
<dbReference type="AlphaFoldDB" id="A0A6J4ISB5"/>
<name>A0A6J4ISB5_9ACTN</name>
<sequence length="120" mass="12583">MPHMVIYRSAEGKPGYHQADVLDEAVRFVEHLRNAEEIEDARIFSMHEVSIEIKTYYRVEVSGEVQAPAAPRAPRQAAVVTAGADPVSAAREPSTTTASAARGVPAGLAALAASGPGSDG</sequence>
<dbReference type="EMBL" id="CADCTF010000126">
    <property type="protein sequence ID" value="CAA9258706.1"/>
    <property type="molecule type" value="Genomic_DNA"/>
</dbReference>
<reference evidence="2" key="1">
    <citation type="submission" date="2020-02" db="EMBL/GenBank/DDBJ databases">
        <authorList>
            <person name="Meier V. D."/>
        </authorList>
    </citation>
    <scope>NUCLEOTIDE SEQUENCE</scope>
    <source>
        <strain evidence="2">AVDCRST_MAG50</strain>
    </source>
</reference>
<accession>A0A6J4ISB5</accession>
<gene>
    <name evidence="2" type="ORF">AVDCRST_MAG50-2757</name>
</gene>
<evidence type="ECO:0000313" key="2">
    <source>
        <dbReference type="EMBL" id="CAA9258706.1"/>
    </source>
</evidence>
<organism evidence="2">
    <name type="scientific">uncultured Acidimicrobiales bacterium</name>
    <dbReference type="NCBI Taxonomy" id="310071"/>
    <lineage>
        <taxon>Bacteria</taxon>
        <taxon>Bacillati</taxon>
        <taxon>Actinomycetota</taxon>
        <taxon>Acidimicrobiia</taxon>
        <taxon>Acidimicrobiales</taxon>
        <taxon>environmental samples</taxon>
    </lineage>
</organism>
<protein>
    <submittedName>
        <fullName evidence="2">Uncharacterized protein</fullName>
    </submittedName>
</protein>
<evidence type="ECO:0000256" key="1">
    <source>
        <dbReference type="SAM" id="MobiDB-lite"/>
    </source>
</evidence>